<reference evidence="1 2" key="1">
    <citation type="journal article" date="2014" name="Genome Announc.">
        <title>Genome Sequence of Afipia felis Strain 76713, Isolated in Hospital Water Using an Amoeba Co-Culture Procedure.</title>
        <authorList>
            <person name="Benamar S."/>
            <person name="La Scola B."/>
            <person name="Croce O."/>
        </authorList>
    </citation>
    <scope>NUCLEOTIDE SEQUENCE [LARGE SCALE GENOMIC DNA]</scope>
    <source>
        <strain evidence="1 2">76713</strain>
    </source>
</reference>
<evidence type="ECO:0000313" key="1">
    <source>
        <dbReference type="EMBL" id="CEG10307.1"/>
    </source>
</evidence>
<evidence type="ECO:0000313" key="2">
    <source>
        <dbReference type="Proteomes" id="UP000035762"/>
    </source>
</evidence>
<sequence length="43" mass="4601">MPGALVFKILANNLPRDTGIAKVAVEARRGAATTACGVVWYWL</sequence>
<dbReference type="AlphaFoldDB" id="A0A090MV39"/>
<protein>
    <submittedName>
        <fullName evidence="1">Uncharacterized protein</fullName>
    </submittedName>
</protein>
<dbReference type="EMBL" id="CCAZ020000002">
    <property type="protein sequence ID" value="CEG10307.1"/>
    <property type="molecule type" value="Genomic_DNA"/>
</dbReference>
<dbReference type="Proteomes" id="UP000035762">
    <property type="component" value="Unassembled WGS sequence"/>
</dbReference>
<comment type="caution">
    <text evidence="1">The sequence shown here is derived from an EMBL/GenBank/DDBJ whole genome shotgun (WGS) entry which is preliminary data.</text>
</comment>
<proteinExistence type="predicted"/>
<gene>
    <name evidence="1" type="ORF">BN961_03745</name>
</gene>
<accession>A0A090MV39</accession>
<name>A0A090MV39_AFIFE</name>
<keyword evidence="2" id="KW-1185">Reference proteome</keyword>
<organism evidence="1 2">
    <name type="scientific">Afipia felis</name>
    <name type="common">Cat scratch disease bacillus</name>
    <dbReference type="NCBI Taxonomy" id="1035"/>
    <lineage>
        <taxon>Bacteria</taxon>
        <taxon>Pseudomonadati</taxon>
        <taxon>Pseudomonadota</taxon>
        <taxon>Alphaproteobacteria</taxon>
        <taxon>Hyphomicrobiales</taxon>
        <taxon>Nitrobacteraceae</taxon>
        <taxon>Afipia</taxon>
    </lineage>
</organism>